<comment type="caution">
    <text evidence="5">The sequence shown here is derived from an EMBL/GenBank/DDBJ whole genome shotgun (WGS) entry which is preliminary data.</text>
</comment>
<evidence type="ECO:0000313" key="5">
    <source>
        <dbReference type="EMBL" id="MFC5411483.1"/>
    </source>
</evidence>
<dbReference type="PANTHER" id="PTHR48078:SF6">
    <property type="entry name" value="L-THREONINE DEHYDRATASE CATABOLIC TDCB"/>
    <property type="match status" value="1"/>
</dbReference>
<organism evidence="5 6">
    <name type="scientific">Larkinella bovis</name>
    <dbReference type="NCBI Taxonomy" id="683041"/>
    <lineage>
        <taxon>Bacteria</taxon>
        <taxon>Pseudomonadati</taxon>
        <taxon>Bacteroidota</taxon>
        <taxon>Cytophagia</taxon>
        <taxon>Cytophagales</taxon>
        <taxon>Spirosomataceae</taxon>
        <taxon>Larkinella</taxon>
    </lineage>
</organism>
<gene>
    <name evidence="5" type="ORF">ACFPMF_19325</name>
</gene>
<dbReference type="InterPro" id="IPR050147">
    <property type="entry name" value="Ser/Thr_Dehydratase"/>
</dbReference>
<keyword evidence="2" id="KW-0663">Pyridoxal phosphate</keyword>
<evidence type="ECO:0000256" key="1">
    <source>
        <dbReference type="ARBA" id="ARBA00001933"/>
    </source>
</evidence>
<evidence type="ECO:0000256" key="3">
    <source>
        <dbReference type="ARBA" id="ARBA00023239"/>
    </source>
</evidence>
<evidence type="ECO:0000259" key="4">
    <source>
        <dbReference type="Pfam" id="PF00291"/>
    </source>
</evidence>
<keyword evidence="3 5" id="KW-0456">Lyase</keyword>
<keyword evidence="6" id="KW-1185">Reference proteome</keyword>
<sequence>MSIHSSPQKEPVESAFSQKLSLGEGNTPLVRSRSIGPSLGIPNLFFKLENLNPSGSYKDRFASRIINDMKENGLKTCIATSSGNTGAALAAYSAAAGLQCIILVVDGAPRAKLKQMQVYGAELVMIHDFGKSEQVTRQVAESLRTLTERRGLPLPISAYKYCPTGMAGVESIAHEIVNTLEEKIDVFVPAGGGGLTLAVARGMLARSKKGKVHCVQPQGNDTMATSLRTGTAARAVSRSTTAISGLQVANIFDGNEVIDACQQLGGTGYVVEDEAVFKWHRELAMKEGIFSEPAGAVALAGLAQAMRQGEINPERNYVCLITGSGFKDLSTVDARFGLPDVNPVSTDEAMEKLRFMLA</sequence>
<feature type="domain" description="Tryptophan synthase beta chain-like PALP" evidence="4">
    <location>
        <begin position="21"/>
        <end position="323"/>
    </location>
</feature>
<dbReference type="InterPro" id="IPR036052">
    <property type="entry name" value="TrpB-like_PALP_sf"/>
</dbReference>
<proteinExistence type="predicted"/>
<dbReference type="Gene3D" id="3.40.50.1100">
    <property type="match status" value="2"/>
</dbReference>
<dbReference type="SUPFAM" id="SSF53686">
    <property type="entry name" value="Tryptophan synthase beta subunit-like PLP-dependent enzymes"/>
    <property type="match status" value="1"/>
</dbReference>
<dbReference type="Proteomes" id="UP001596106">
    <property type="component" value="Unassembled WGS sequence"/>
</dbReference>
<evidence type="ECO:0000256" key="2">
    <source>
        <dbReference type="ARBA" id="ARBA00022898"/>
    </source>
</evidence>
<dbReference type="Pfam" id="PF00291">
    <property type="entry name" value="PALP"/>
    <property type="match status" value="1"/>
</dbReference>
<name>A0ABW0IG46_9BACT</name>
<dbReference type="PANTHER" id="PTHR48078">
    <property type="entry name" value="THREONINE DEHYDRATASE, MITOCHONDRIAL-RELATED"/>
    <property type="match status" value="1"/>
</dbReference>
<dbReference type="GO" id="GO:0016829">
    <property type="term" value="F:lyase activity"/>
    <property type="evidence" value="ECO:0007669"/>
    <property type="project" value="UniProtKB-KW"/>
</dbReference>
<accession>A0ABW0IG46</accession>
<dbReference type="InterPro" id="IPR001926">
    <property type="entry name" value="TrpB-like_PALP"/>
</dbReference>
<dbReference type="EMBL" id="JBHSMA010000006">
    <property type="protein sequence ID" value="MFC5411483.1"/>
    <property type="molecule type" value="Genomic_DNA"/>
</dbReference>
<evidence type="ECO:0000313" key="6">
    <source>
        <dbReference type="Proteomes" id="UP001596106"/>
    </source>
</evidence>
<reference evidence="6" key="1">
    <citation type="journal article" date="2019" name="Int. J. Syst. Evol. Microbiol.">
        <title>The Global Catalogue of Microorganisms (GCM) 10K type strain sequencing project: providing services to taxonomists for standard genome sequencing and annotation.</title>
        <authorList>
            <consortium name="The Broad Institute Genomics Platform"/>
            <consortium name="The Broad Institute Genome Sequencing Center for Infectious Disease"/>
            <person name="Wu L."/>
            <person name="Ma J."/>
        </authorList>
    </citation>
    <scope>NUCLEOTIDE SEQUENCE [LARGE SCALE GENOMIC DNA]</scope>
    <source>
        <strain evidence="6">CCUG 55250</strain>
    </source>
</reference>
<dbReference type="RefSeq" id="WP_379848376.1">
    <property type="nucleotide sequence ID" value="NZ_JBHSMA010000006.1"/>
</dbReference>
<protein>
    <submittedName>
        <fullName evidence="5">PLP-dependent lyase/thiolase</fullName>
    </submittedName>
</protein>
<comment type="cofactor">
    <cofactor evidence="1">
        <name>pyridoxal 5'-phosphate</name>
        <dbReference type="ChEBI" id="CHEBI:597326"/>
    </cofactor>
</comment>